<protein>
    <submittedName>
        <fullName evidence="1">Uncharacterized protein</fullName>
    </submittedName>
</protein>
<dbReference type="AlphaFoldDB" id="A0A0A9E115"/>
<sequence length="46" mass="5016">MGKGISIQVYPFKIPLKFCKKAGSNPGPPGHKWRVSITLTLPSAYT</sequence>
<name>A0A0A9E115_ARUDO</name>
<evidence type="ECO:0000313" key="1">
    <source>
        <dbReference type="EMBL" id="JAD89672.1"/>
    </source>
</evidence>
<dbReference type="EMBL" id="GBRH01208223">
    <property type="protein sequence ID" value="JAD89672.1"/>
    <property type="molecule type" value="Transcribed_RNA"/>
</dbReference>
<reference evidence="1" key="1">
    <citation type="submission" date="2014-09" db="EMBL/GenBank/DDBJ databases">
        <authorList>
            <person name="Magalhaes I.L.F."/>
            <person name="Oliveira U."/>
            <person name="Santos F.R."/>
            <person name="Vidigal T.H.D.A."/>
            <person name="Brescovit A.D."/>
            <person name="Santos A.J."/>
        </authorList>
    </citation>
    <scope>NUCLEOTIDE SEQUENCE</scope>
    <source>
        <tissue evidence="1">Shoot tissue taken approximately 20 cm above the soil surface</tissue>
    </source>
</reference>
<reference evidence="1" key="2">
    <citation type="journal article" date="2015" name="Data Brief">
        <title>Shoot transcriptome of the giant reed, Arundo donax.</title>
        <authorList>
            <person name="Barrero R.A."/>
            <person name="Guerrero F.D."/>
            <person name="Moolhuijzen P."/>
            <person name="Goolsby J.A."/>
            <person name="Tidwell J."/>
            <person name="Bellgard S.E."/>
            <person name="Bellgard M.I."/>
        </authorList>
    </citation>
    <scope>NUCLEOTIDE SEQUENCE</scope>
    <source>
        <tissue evidence="1">Shoot tissue taken approximately 20 cm above the soil surface</tissue>
    </source>
</reference>
<accession>A0A0A9E115</accession>
<organism evidence="1">
    <name type="scientific">Arundo donax</name>
    <name type="common">Giant reed</name>
    <name type="synonym">Donax arundinaceus</name>
    <dbReference type="NCBI Taxonomy" id="35708"/>
    <lineage>
        <taxon>Eukaryota</taxon>
        <taxon>Viridiplantae</taxon>
        <taxon>Streptophyta</taxon>
        <taxon>Embryophyta</taxon>
        <taxon>Tracheophyta</taxon>
        <taxon>Spermatophyta</taxon>
        <taxon>Magnoliopsida</taxon>
        <taxon>Liliopsida</taxon>
        <taxon>Poales</taxon>
        <taxon>Poaceae</taxon>
        <taxon>PACMAD clade</taxon>
        <taxon>Arundinoideae</taxon>
        <taxon>Arundineae</taxon>
        <taxon>Arundo</taxon>
    </lineage>
</organism>
<proteinExistence type="predicted"/>